<organism evidence="1 2">
    <name type="scientific">Pangasianodon gigas</name>
    <name type="common">Mekong giant catfish</name>
    <name type="synonym">Pangasius gigas</name>
    <dbReference type="NCBI Taxonomy" id="30993"/>
    <lineage>
        <taxon>Eukaryota</taxon>
        <taxon>Metazoa</taxon>
        <taxon>Chordata</taxon>
        <taxon>Craniata</taxon>
        <taxon>Vertebrata</taxon>
        <taxon>Euteleostomi</taxon>
        <taxon>Actinopterygii</taxon>
        <taxon>Neopterygii</taxon>
        <taxon>Teleostei</taxon>
        <taxon>Ostariophysi</taxon>
        <taxon>Siluriformes</taxon>
        <taxon>Pangasiidae</taxon>
        <taxon>Pangasianodon</taxon>
    </lineage>
</organism>
<evidence type="ECO:0000313" key="1">
    <source>
        <dbReference type="EMBL" id="MCI4387763.1"/>
    </source>
</evidence>
<name>A0ACC5X8X2_PANGG</name>
<reference evidence="1 2" key="1">
    <citation type="journal article" date="2022" name="bioRxiv">
        <title>An ancient truncated duplication of the anti-Mullerian hormone receptor type 2 gene is a potential conserved master sex determinant in the Pangasiidae catfish family.</title>
        <authorList>
            <person name="Wen M."/>
            <person name="Pan Q."/>
            <person name="Jouanno E."/>
            <person name="Montfort J."/>
            <person name="Zahm M."/>
            <person name="Cabau C."/>
            <person name="Klopp C."/>
            <person name="Iampietro C."/>
            <person name="Roques C."/>
            <person name="Bouchez O."/>
            <person name="Castinel A."/>
            <person name="Donnadieu C."/>
            <person name="Parrinello H."/>
            <person name="Poncet C."/>
            <person name="Belmonte E."/>
            <person name="Gautier V."/>
            <person name="Avarre J.-C."/>
            <person name="Dugue R."/>
            <person name="Gustiano R."/>
            <person name="Ha T.T.T."/>
            <person name="Campet M."/>
            <person name="Sriphairoj K."/>
            <person name="Ribolli J."/>
            <person name="de Almeida F.L."/>
            <person name="Desvignes T."/>
            <person name="Postlethwait J.H."/>
            <person name="Bucao C.F."/>
            <person name="Robinson-Rechavi M."/>
            <person name="Bobe J."/>
            <person name="Herpin A."/>
            <person name="Guiguen Y."/>
        </authorList>
    </citation>
    <scope>NUCLEOTIDE SEQUENCE [LARGE SCALE GENOMIC DNA]</scope>
    <source>
        <strain evidence="1">YG-Dec2019</strain>
    </source>
</reference>
<accession>A0ACC5X8X2</accession>
<proteinExistence type="predicted"/>
<comment type="caution">
    <text evidence="1">The sequence shown here is derived from an EMBL/GenBank/DDBJ whole genome shotgun (WGS) entry which is preliminary data.</text>
</comment>
<evidence type="ECO:0000313" key="2">
    <source>
        <dbReference type="Proteomes" id="UP000829447"/>
    </source>
</evidence>
<protein>
    <submittedName>
        <fullName evidence="1">Uncharacterized protein</fullName>
    </submittedName>
</protein>
<gene>
    <name evidence="1" type="ORF">PGIGA_G00077910</name>
</gene>
<dbReference type="EMBL" id="CM040469">
    <property type="protein sequence ID" value="MCI4387763.1"/>
    <property type="molecule type" value="Genomic_DNA"/>
</dbReference>
<sequence>MDSVRVSTEDQDCDDVLEVRAAYRDEESSPTKPQKVLGAESGDTVIQQERASSPVPSCLSMKSDWSMELPVKLKQADNSPGQWASLETKSSSPPSCLSIKSHQSMDPPVKFKDGAPTEQIGVQESSCASSCLSLKSDLMDPSASFKESEFFVDERDQPGRSVTQSDQRERLFLSATLRSFEKKFMSLMEREMKKISQILSPDYAGSVDNSEEMEDSNDAREAALKIALHILKGMKEQDLIEKLTKFEHVYTLQKKLKSSLKRKSEHVFEGIAKQGNPALLNKIYTELYITEGGCGTLNDEHEVRQIESLNRVPEAQETPIKCNEIFKPLPGQDKRIRTVLTNGVAGIGKTISVQKFILDWAEGKANQDVHFLFPLPFRELNLMREEQHTMEGLLHCFFREMKNFPFSELENYKVVFIFDGLDECRLPLDFKNYERCSEITKPASLDVLLTNLITGNLLPCSLLWITSRPAAANQLPPNCIDQVTEVRGFNDPQKEVYFYKRISDQSLAKKIIHHVKSSRSLHIMCHIPVFCWISATVLERRLGEAENHHMPKSLTEMYTHFLIFQTIQRKEKYTGGKDMQPCLTKENLLSLGKLAFQQLHKRDLIFYEEDLQECGIDVKEASVYSGVCTQIFREELALYKRKVYSFVHLSFQEYLAALFVYLCWAGATEFDQLEDHNLQKLCLNSTIFDLHKSAVDLALRSRHGHLDLFLRFLLGLSLESNQNLLHDLLPKKVSTDQTCQETVTYMKLKLGENLRPESAINLFHCLQELNDHSLVQEIQTYLNTKSLSAEVLSPAQWSALVFVLLTSEKKLEVFDLRKYIKSNEGYKRLKPVAKASRTVILSSCNLTKDICHSLASILVSKSCAITELDLSYNYLQDKGVMQLCNGLKNPNCRLEVLKLAFCSFKSTGCSYLVSALQSNPGHLRELDLSYNLTGSEAPNDLLALLPNSRIETLRLAHCNITKAWCVFLASAISATPCHLKHLDLSENNIGDLGAGVFPELLSNENCKLQSLRLAKCSITWKSRNMLEYASSSMSWCLKSLDLSDNDLQDSGVKQLAYELDKPACKLEKLRLSSCGFTERGFSALASALRINPTCLRELDLSKNFPGKKAMEQLCAALRQSTCTLQTLCVDQCGLDSEICASLAKTLSQNSSLRELSVSNNDLGDVGVRMLFTGLQSGHCTLKILRLANCSLTESSCEFLAPALSPNTTGLSELDLSGNSLSQNGASFLCSISNVNLTL</sequence>
<dbReference type="Proteomes" id="UP000829447">
    <property type="component" value="Linkage Group LG16"/>
</dbReference>
<keyword evidence="2" id="KW-1185">Reference proteome</keyword>